<dbReference type="AlphaFoldDB" id="A0A290WRG3"/>
<feature type="domain" description="DUF6701" evidence="3">
    <location>
        <begin position="430"/>
        <end position="1013"/>
    </location>
</feature>
<evidence type="ECO:0000313" key="5">
    <source>
        <dbReference type="Proteomes" id="UP000218437"/>
    </source>
</evidence>
<dbReference type="InterPro" id="IPR046524">
    <property type="entry name" value="DUF6701"/>
</dbReference>
<name>A0A290WRG3_9BURK</name>
<dbReference type="Pfam" id="PF20419">
    <property type="entry name" value="DUF6701"/>
    <property type="match status" value="1"/>
</dbReference>
<dbReference type="Gene3D" id="2.160.20.20">
    <property type="match status" value="1"/>
</dbReference>
<gene>
    <name evidence="4" type="ORF">CNX70_04185</name>
</gene>
<protein>
    <recommendedName>
        <fullName evidence="3">DUF6701 domain-containing protein</fullName>
    </recommendedName>
</protein>
<keyword evidence="2" id="KW-0732">Signal</keyword>
<dbReference type="PANTHER" id="PTHR35024:SF4">
    <property type="entry name" value="POLYMER-FORMING CYTOSKELETAL PROTEIN"/>
    <property type="match status" value="1"/>
</dbReference>
<proteinExistence type="inferred from homology"/>
<evidence type="ECO:0000256" key="2">
    <source>
        <dbReference type="SAM" id="SignalP"/>
    </source>
</evidence>
<comment type="similarity">
    <text evidence="1">Belongs to the bactofilin family.</text>
</comment>
<evidence type="ECO:0000256" key="1">
    <source>
        <dbReference type="ARBA" id="ARBA00044755"/>
    </source>
</evidence>
<keyword evidence="5" id="KW-1185">Reference proteome</keyword>
<organism evidence="4 5">
    <name type="scientific">Janthinobacterium svalbardensis</name>
    <dbReference type="NCBI Taxonomy" id="368607"/>
    <lineage>
        <taxon>Bacteria</taxon>
        <taxon>Pseudomonadati</taxon>
        <taxon>Pseudomonadota</taxon>
        <taxon>Betaproteobacteria</taxon>
        <taxon>Burkholderiales</taxon>
        <taxon>Oxalobacteraceae</taxon>
        <taxon>Janthinobacterium</taxon>
    </lineage>
</organism>
<dbReference type="Proteomes" id="UP000218437">
    <property type="component" value="Chromosome"/>
</dbReference>
<reference evidence="4 5" key="1">
    <citation type="submission" date="2017-09" db="EMBL/GenBank/DDBJ databases">
        <title>Complete genome sequence of Janthinobacterium svalbardensis PAMC 27463.</title>
        <authorList>
            <person name="Cho Y.-J."/>
            <person name="Cho A."/>
            <person name="Kim O.-S."/>
            <person name="Lee J.-I."/>
        </authorList>
    </citation>
    <scope>NUCLEOTIDE SEQUENCE [LARGE SCALE GENOMIC DNA]</scope>
    <source>
        <strain evidence="4 5">PAMC 27463</strain>
    </source>
</reference>
<feature type="chain" id="PRO_5012290309" description="DUF6701 domain-containing protein" evidence="2">
    <location>
        <begin position="26"/>
        <end position="1015"/>
    </location>
</feature>
<dbReference type="InterPro" id="IPR012332">
    <property type="entry name" value="Autotransporter_pectin_lyase_C"/>
</dbReference>
<evidence type="ECO:0000313" key="4">
    <source>
        <dbReference type="EMBL" id="ATD59482.1"/>
    </source>
</evidence>
<accession>A0A290WRG3</accession>
<dbReference type="InterPro" id="IPR007607">
    <property type="entry name" value="BacA/B"/>
</dbReference>
<feature type="signal peptide" evidence="2">
    <location>
        <begin position="1"/>
        <end position="25"/>
    </location>
</feature>
<dbReference type="EMBL" id="CP023422">
    <property type="protein sequence ID" value="ATD59482.1"/>
    <property type="molecule type" value="Genomic_DNA"/>
</dbReference>
<dbReference type="KEGG" id="jsv:CNX70_04185"/>
<dbReference type="PANTHER" id="PTHR35024">
    <property type="entry name" value="HYPOTHETICAL CYTOSOLIC PROTEIN"/>
    <property type="match status" value="1"/>
</dbReference>
<sequence length="1015" mass="103064">MPNTVRLYIFIAALLFSLCTGLARAGTLNFNGAAVTDCSNSGVEYTCASLSMLWNDEMVIESGYRVTVNSPVTITYNQGLTMRGTATLTAKGDINVSDNPPARLKISGGSIIANGGTFIAGGQNGQNIVANIIASSIKLGGSPISVTGNLNATGAVTISASSTVNGAIQGGSVSIEADAKVTNGISSTGPVNLASRVNVTGAITGTTIVTASAVVIDGSITASTSLLIESASKVTGNLTAPSIQLKSADLLVTGNVKASQTLVIENKATIKGDIEGGNVTLGDSDATITGNALVDHITLGYHGRVQQTITCKAYTPANPCSCVTNNSGWPAGSVNGPKCGPGTPTGPHHFQIDHPGTALTCAPQSVTVTACADAACSAKYTGGANVTVSPGGTATQIDSSGVATASVRQYTVGTATLSLTSVPGATDALVCKRRSDNSNSCNMAFAATGLMLTPTNHISGTQPSFGISAVQASGDQQACVPLFANKNKDLTLACGYSNPASGTLPVFVKGTGGFIALAANNSSACSALGKSVNLAFNGQGVATAVMSYADVGKVNLKATYTGSSASGDTGLSMTGNADVIVVPDAFSVVAIANPQRAGAPVTVSMSALNSAGAVTPNFGNEKPSETALPTLASLVKPTTIEISKPAKPDIQGGMVFKNGSVASSDLSWPEVGTITIAFKLANPNGYLDANVTVPDLPKPSRVSEEVQFIPHHFITELIKKDDSDEPAATNGIATPCAAPLTCANDGETGRYAYSGQAIGVRVTARALGGATTANYDERNPGVLAPVLLEGLNAATGTISFPPSTPDGSSRLTDGSKAQTTVTGVAPAKFTLGIARTMVAYRFPGKAGAPVTVAPTDVLLRASSTYPGGAVVSSSSALIQNEARMTVLSGQWQVAHGYGSELLPVRLAVQVQYWNGTKWITNLLDSISAFNKSQVLFVNCKKTLDCSNLAADDLAYTVVQGALPQANRLTLLAPGAGKAGRVDVSVGNHPYLASTVGVVVFGILRSGPVIYLREMY</sequence>
<evidence type="ECO:0000259" key="3">
    <source>
        <dbReference type="Pfam" id="PF20419"/>
    </source>
</evidence>